<dbReference type="InterPro" id="IPR018968">
    <property type="entry name" value="Phasin"/>
</dbReference>
<keyword evidence="4" id="KW-1185">Reference proteome</keyword>
<evidence type="ECO:0000259" key="2">
    <source>
        <dbReference type="Pfam" id="PF09361"/>
    </source>
</evidence>
<sequence length="162" mass="17552">MKAKERLNQLKKQFDRLRKDSLASVGTTNEAIYSGLQQFADKELKALHNYYDSALTSLKSQKKSGADIKSVVLTQFDLMQGTFNSLIANARESLETVSKAGEASAARSKPKSESAPVKTPAAKKPAAKKPAAKKVAKKAAAKKAAPKKKRARKPPPRSLRSS</sequence>
<evidence type="ECO:0000313" key="3">
    <source>
        <dbReference type="EMBL" id="EIT67577.1"/>
    </source>
</evidence>
<feature type="region of interest" description="Disordered" evidence="1">
    <location>
        <begin position="97"/>
        <end position="162"/>
    </location>
</feature>
<name>I7Z7K3_9GAMM</name>
<dbReference type="Pfam" id="PF09361">
    <property type="entry name" value="Phasin_2"/>
    <property type="match status" value="1"/>
</dbReference>
<evidence type="ECO:0000313" key="4">
    <source>
        <dbReference type="Proteomes" id="UP000003704"/>
    </source>
</evidence>
<feature type="compositionally biased region" description="Low complexity" evidence="1">
    <location>
        <begin position="115"/>
        <end position="124"/>
    </location>
</feature>
<protein>
    <recommendedName>
        <fullName evidence="2">Phasin domain-containing protein</fullName>
    </recommendedName>
</protein>
<dbReference type="STRING" id="1172194.WQQ_40120"/>
<organism evidence="3 4">
    <name type="scientific">Hydrocarboniphaga effusa AP103</name>
    <dbReference type="NCBI Taxonomy" id="1172194"/>
    <lineage>
        <taxon>Bacteria</taxon>
        <taxon>Pseudomonadati</taxon>
        <taxon>Pseudomonadota</taxon>
        <taxon>Gammaproteobacteria</taxon>
        <taxon>Nevskiales</taxon>
        <taxon>Nevskiaceae</taxon>
        <taxon>Hydrocarboniphaga</taxon>
    </lineage>
</organism>
<accession>I7Z7K3</accession>
<dbReference type="RefSeq" id="WP_007186947.1">
    <property type="nucleotide sequence ID" value="NZ_AKGD01000004.1"/>
</dbReference>
<dbReference type="Proteomes" id="UP000003704">
    <property type="component" value="Unassembled WGS sequence"/>
</dbReference>
<reference evidence="3 4" key="1">
    <citation type="journal article" date="2012" name="J. Bacteriol.">
        <title>Genome Sequence of n-Alkane-Degrading Hydrocarboniphaga effusa Strain AP103T (ATCC BAA-332T).</title>
        <authorList>
            <person name="Chang H.K."/>
            <person name="Zylstra G.J."/>
            <person name="Chae J.C."/>
        </authorList>
    </citation>
    <scope>NUCLEOTIDE SEQUENCE [LARGE SCALE GENOMIC DNA]</scope>
    <source>
        <strain evidence="3 4">AP103</strain>
    </source>
</reference>
<evidence type="ECO:0000256" key="1">
    <source>
        <dbReference type="SAM" id="MobiDB-lite"/>
    </source>
</evidence>
<feature type="compositionally biased region" description="Basic residues" evidence="1">
    <location>
        <begin position="125"/>
        <end position="155"/>
    </location>
</feature>
<dbReference type="EMBL" id="AKGD01000004">
    <property type="protein sequence ID" value="EIT67577.1"/>
    <property type="molecule type" value="Genomic_DNA"/>
</dbReference>
<dbReference type="AlphaFoldDB" id="I7Z7K3"/>
<proteinExistence type="predicted"/>
<comment type="caution">
    <text evidence="3">The sequence shown here is derived from an EMBL/GenBank/DDBJ whole genome shotgun (WGS) entry which is preliminary data.</text>
</comment>
<gene>
    <name evidence="3" type="ORF">WQQ_40120</name>
</gene>
<feature type="domain" description="Phasin" evidence="2">
    <location>
        <begin position="13"/>
        <end position="105"/>
    </location>
</feature>
<dbReference type="OrthoDB" id="7067471at2"/>